<keyword evidence="8" id="KW-1185">Reference proteome</keyword>
<dbReference type="PANTHER" id="PTHR23423">
    <property type="entry name" value="ORGANIC SOLUTE TRANSPORTER-RELATED"/>
    <property type="match status" value="1"/>
</dbReference>
<feature type="transmembrane region" description="Helical" evidence="6">
    <location>
        <begin position="81"/>
        <end position="99"/>
    </location>
</feature>
<dbReference type="InterPro" id="IPR005178">
    <property type="entry name" value="Ostalpha/TMEM184C"/>
</dbReference>
<organism evidence="7 8">
    <name type="scientific">Zygotorulaspora mrakii</name>
    <name type="common">Zygosaccharomyces mrakii</name>
    <dbReference type="NCBI Taxonomy" id="42260"/>
    <lineage>
        <taxon>Eukaryota</taxon>
        <taxon>Fungi</taxon>
        <taxon>Dikarya</taxon>
        <taxon>Ascomycota</taxon>
        <taxon>Saccharomycotina</taxon>
        <taxon>Saccharomycetes</taxon>
        <taxon>Saccharomycetales</taxon>
        <taxon>Saccharomycetaceae</taxon>
        <taxon>Zygotorulaspora</taxon>
    </lineage>
</organism>
<feature type="transmembrane region" description="Helical" evidence="6">
    <location>
        <begin position="6"/>
        <end position="30"/>
    </location>
</feature>
<evidence type="ECO:0000256" key="5">
    <source>
        <dbReference type="SAM" id="MobiDB-lite"/>
    </source>
</evidence>
<keyword evidence="4 6" id="KW-0472">Membrane</keyword>
<comment type="subcellular location">
    <subcellularLocation>
        <location evidence="1">Membrane</location>
        <topology evidence="1">Multi-pass membrane protein</topology>
    </subcellularLocation>
</comment>
<feature type="region of interest" description="Disordered" evidence="5">
    <location>
        <begin position="398"/>
        <end position="423"/>
    </location>
</feature>
<dbReference type="Pfam" id="PF03619">
    <property type="entry name" value="Solute_trans_a"/>
    <property type="match status" value="1"/>
</dbReference>
<feature type="transmembrane region" description="Helical" evidence="6">
    <location>
        <begin position="147"/>
        <end position="165"/>
    </location>
</feature>
<evidence type="ECO:0000256" key="6">
    <source>
        <dbReference type="SAM" id="Phobius"/>
    </source>
</evidence>
<dbReference type="AlphaFoldDB" id="A0A7H9B1V2"/>
<feature type="compositionally biased region" description="Low complexity" evidence="5">
    <location>
        <begin position="355"/>
        <end position="367"/>
    </location>
</feature>
<evidence type="ECO:0000313" key="8">
    <source>
        <dbReference type="Proteomes" id="UP000509704"/>
    </source>
</evidence>
<feature type="region of interest" description="Disordered" evidence="5">
    <location>
        <begin position="353"/>
        <end position="374"/>
    </location>
</feature>
<keyword evidence="2 6" id="KW-0812">Transmembrane</keyword>
<dbReference type="Proteomes" id="UP000509704">
    <property type="component" value="Chromosome 3"/>
</dbReference>
<protein>
    <submittedName>
        <fullName evidence="7">Uncharacterized protein</fullName>
    </submittedName>
</protein>
<keyword evidence="3 6" id="KW-1133">Transmembrane helix</keyword>
<feature type="transmembrane region" description="Helical" evidence="6">
    <location>
        <begin position="51"/>
        <end position="69"/>
    </location>
</feature>
<proteinExistence type="predicted"/>
<dbReference type="SMART" id="SM01417">
    <property type="entry name" value="Solute_trans_a"/>
    <property type="match status" value="1"/>
</dbReference>
<evidence type="ECO:0000256" key="3">
    <source>
        <dbReference type="ARBA" id="ARBA00022989"/>
    </source>
</evidence>
<dbReference type="GO" id="GO:0016020">
    <property type="term" value="C:membrane"/>
    <property type="evidence" value="ECO:0007669"/>
    <property type="project" value="UniProtKB-SubCell"/>
</dbReference>
<accession>A0A7H9B1V2</accession>
<feature type="transmembrane region" description="Helical" evidence="6">
    <location>
        <begin position="171"/>
        <end position="195"/>
    </location>
</feature>
<dbReference type="KEGG" id="zmk:HG535_0C00910"/>
<reference evidence="7 8" key="1">
    <citation type="submission" date="2020-07" db="EMBL/GenBank/DDBJ databases">
        <title>The yeast mating-type switching endonuclease HO is a domesticated member of an unorthodox homing genetic element family.</title>
        <authorList>
            <person name="Coughlan A.Y."/>
            <person name="Lombardi L."/>
            <person name="Braun-Galleani S."/>
            <person name="Martos A.R."/>
            <person name="Galeote V."/>
            <person name="Bigey F."/>
            <person name="Dequin S."/>
            <person name="Byrne K.P."/>
            <person name="Wolfe K.H."/>
        </authorList>
    </citation>
    <scope>NUCLEOTIDE SEQUENCE [LARGE SCALE GENOMIC DNA]</scope>
    <source>
        <strain evidence="7 8">NRRL Y-6702</strain>
    </source>
</reference>
<evidence type="ECO:0000256" key="4">
    <source>
        <dbReference type="ARBA" id="ARBA00023136"/>
    </source>
</evidence>
<name>A0A7H9B1V2_ZYGMR</name>
<sequence>MNISGYLPWWWQATCLICTVIALGISGYSITMQFLNYRRPYEQRLTVRIQLIVPIFCITCLTATLHPAISELYLDPIREVYEAFVIYTFFSLLILILGGERRIITEICLEHIPSSHAIPIFGRFMRKIDLSDPSDFLMVKRGILQYVWFKPFYCLGSLVCVVWDIPKFSTVLLILYNISVTWSLYNLALFWKCFYSDLKPFNPWSKFLCVKLIIFASYWQGILIQLLAMNGWFDSNGSFDAAYVYQNGLLSVEMIGFAVLHSIAFSWTTYSSKSMPQSARMAYLHALKDCFGCRDLKWDFAYTLMGPTYYNYQNFEPTADSSLIARADPSSRMRRLQHGFRFENQGESRHWVNYGSISSGNNSSQSKKTSHDSLEKWDDSIAGQGYIPNDPNYPVISDIPNGHRYSPSINSLRRDVTSRSSIV</sequence>
<evidence type="ECO:0000313" key="7">
    <source>
        <dbReference type="EMBL" id="QLG71742.1"/>
    </source>
</evidence>
<feature type="transmembrane region" description="Helical" evidence="6">
    <location>
        <begin position="207"/>
        <end position="228"/>
    </location>
</feature>
<feature type="transmembrane region" description="Helical" evidence="6">
    <location>
        <begin position="248"/>
        <end position="270"/>
    </location>
</feature>
<dbReference type="EMBL" id="CP058606">
    <property type="protein sequence ID" value="QLG71742.1"/>
    <property type="molecule type" value="Genomic_DNA"/>
</dbReference>
<gene>
    <name evidence="7" type="ORF">HG535_0C00910</name>
</gene>
<dbReference type="GeneID" id="59235438"/>
<dbReference type="OrthoDB" id="5348404at2759"/>
<evidence type="ECO:0000256" key="2">
    <source>
        <dbReference type="ARBA" id="ARBA00022692"/>
    </source>
</evidence>
<evidence type="ECO:0000256" key="1">
    <source>
        <dbReference type="ARBA" id="ARBA00004141"/>
    </source>
</evidence>
<dbReference type="RefSeq" id="XP_037143470.1">
    <property type="nucleotide sequence ID" value="XM_037287575.1"/>
</dbReference>